<gene>
    <name evidence="5" type="ORF">H8710_00605</name>
</gene>
<dbReference type="SMART" id="SM00967">
    <property type="entry name" value="SpoU_sub_bind"/>
    <property type="match status" value="1"/>
</dbReference>
<dbReference type="GO" id="GO:0003723">
    <property type="term" value="F:RNA binding"/>
    <property type="evidence" value="ECO:0007669"/>
    <property type="project" value="InterPro"/>
</dbReference>
<evidence type="ECO:0000256" key="2">
    <source>
        <dbReference type="ARBA" id="ARBA00022603"/>
    </source>
</evidence>
<dbReference type="AlphaFoldDB" id="A0A926I690"/>
<dbReference type="InterPro" id="IPR013123">
    <property type="entry name" value="SpoU_subst-bd"/>
</dbReference>
<evidence type="ECO:0000313" key="5">
    <source>
        <dbReference type="EMBL" id="MBC8558557.1"/>
    </source>
</evidence>
<dbReference type="Gene3D" id="3.30.1330.30">
    <property type="match status" value="1"/>
</dbReference>
<dbReference type="InterPro" id="IPR001537">
    <property type="entry name" value="SpoU_MeTrfase"/>
</dbReference>
<evidence type="ECO:0000256" key="1">
    <source>
        <dbReference type="ARBA" id="ARBA00007228"/>
    </source>
</evidence>
<evidence type="ECO:0000256" key="3">
    <source>
        <dbReference type="ARBA" id="ARBA00022679"/>
    </source>
</evidence>
<organism evidence="5 6">
    <name type="scientific">Fumia xinanensis</name>
    <dbReference type="NCBI Taxonomy" id="2763659"/>
    <lineage>
        <taxon>Bacteria</taxon>
        <taxon>Bacillati</taxon>
        <taxon>Bacillota</taxon>
        <taxon>Clostridia</taxon>
        <taxon>Eubacteriales</taxon>
        <taxon>Oscillospiraceae</taxon>
        <taxon>Fumia</taxon>
    </lineage>
</organism>
<dbReference type="CDD" id="cd18095">
    <property type="entry name" value="SpoU-like_rRNA-MTase"/>
    <property type="match status" value="1"/>
</dbReference>
<dbReference type="InterPro" id="IPR029028">
    <property type="entry name" value="Alpha/beta_knot_MTases"/>
</dbReference>
<dbReference type="EMBL" id="JACRSV010000001">
    <property type="protein sequence ID" value="MBC8558557.1"/>
    <property type="molecule type" value="Genomic_DNA"/>
</dbReference>
<dbReference type="Proteomes" id="UP000610760">
    <property type="component" value="Unassembled WGS sequence"/>
</dbReference>
<dbReference type="SUPFAM" id="SSF75217">
    <property type="entry name" value="alpha/beta knot"/>
    <property type="match status" value="1"/>
</dbReference>
<keyword evidence="2 5" id="KW-0489">Methyltransferase</keyword>
<keyword evidence="3" id="KW-0808">Transferase</keyword>
<sequence length="260" mass="28326">MEKITAKDNEKIKRYAKLASQKKARDVQGLFVIEGAKLFEEAARSDVQVEQVFLSESFLPRFEHLQKPSSMPPVFLIGEAVEHKIAGSPSPQGIYAVCKKLDKPLNLGKIDNNGKFIALWDLQDPGNVGTIFRAAEAMGISGILVSENCCDVYSLKTIRAAMGSLFRMPFLITDLDAFLEKYRDILHSYAAVVDKDALPLPSVDFSGGSVVVIGNEGNGLSSQQANCCRDKLTIPMPGSAESLNAAMAATIIIWEMAKGR</sequence>
<dbReference type="InterPro" id="IPR053888">
    <property type="entry name" value="MRM3-like_sub_bind"/>
</dbReference>
<dbReference type="GO" id="GO:0008173">
    <property type="term" value="F:RNA methyltransferase activity"/>
    <property type="evidence" value="ECO:0007669"/>
    <property type="project" value="InterPro"/>
</dbReference>
<dbReference type="InterPro" id="IPR029026">
    <property type="entry name" value="tRNA_m1G_MTases_N"/>
</dbReference>
<dbReference type="RefSeq" id="WP_249293450.1">
    <property type="nucleotide sequence ID" value="NZ_JACRSV010000001.1"/>
</dbReference>
<dbReference type="GO" id="GO:0006396">
    <property type="term" value="P:RNA processing"/>
    <property type="evidence" value="ECO:0007669"/>
    <property type="project" value="InterPro"/>
</dbReference>
<dbReference type="Gene3D" id="3.40.1280.10">
    <property type="match status" value="1"/>
</dbReference>
<dbReference type="PANTHER" id="PTHR43191:SF2">
    <property type="entry name" value="RRNA METHYLTRANSFERASE 3, MITOCHONDRIAL"/>
    <property type="match status" value="1"/>
</dbReference>
<protein>
    <submittedName>
        <fullName evidence="5">RNA methyltransferase</fullName>
    </submittedName>
</protein>
<keyword evidence="6" id="KW-1185">Reference proteome</keyword>
<dbReference type="Pfam" id="PF00588">
    <property type="entry name" value="SpoU_methylase"/>
    <property type="match status" value="1"/>
</dbReference>
<evidence type="ECO:0000259" key="4">
    <source>
        <dbReference type="SMART" id="SM00967"/>
    </source>
</evidence>
<dbReference type="SUPFAM" id="SSF55315">
    <property type="entry name" value="L30e-like"/>
    <property type="match status" value="1"/>
</dbReference>
<comment type="similarity">
    <text evidence="1">Belongs to the class IV-like SAM-binding methyltransferase superfamily. RNA methyltransferase TrmH family.</text>
</comment>
<dbReference type="Pfam" id="PF22435">
    <property type="entry name" value="MRM3-like_sub_bind"/>
    <property type="match status" value="1"/>
</dbReference>
<dbReference type="PANTHER" id="PTHR43191">
    <property type="entry name" value="RRNA METHYLTRANSFERASE 3"/>
    <property type="match status" value="1"/>
</dbReference>
<name>A0A926I690_9FIRM</name>
<accession>A0A926I690</accession>
<comment type="caution">
    <text evidence="5">The sequence shown here is derived from an EMBL/GenBank/DDBJ whole genome shotgun (WGS) entry which is preliminary data.</text>
</comment>
<dbReference type="InterPro" id="IPR029064">
    <property type="entry name" value="Ribosomal_eL30-like_sf"/>
</dbReference>
<reference evidence="5" key="1">
    <citation type="submission" date="2020-08" db="EMBL/GenBank/DDBJ databases">
        <title>Genome public.</title>
        <authorList>
            <person name="Liu C."/>
            <person name="Sun Q."/>
        </authorList>
    </citation>
    <scope>NUCLEOTIDE SEQUENCE</scope>
    <source>
        <strain evidence="5">NSJ-33</strain>
    </source>
</reference>
<dbReference type="InterPro" id="IPR051259">
    <property type="entry name" value="rRNA_Methyltransferase"/>
</dbReference>
<evidence type="ECO:0000313" key="6">
    <source>
        <dbReference type="Proteomes" id="UP000610760"/>
    </source>
</evidence>
<proteinExistence type="inferred from homology"/>
<dbReference type="GO" id="GO:0005737">
    <property type="term" value="C:cytoplasm"/>
    <property type="evidence" value="ECO:0007669"/>
    <property type="project" value="UniProtKB-ARBA"/>
</dbReference>
<feature type="domain" description="RNA 2-O ribose methyltransferase substrate binding" evidence="4">
    <location>
        <begin position="32"/>
        <end position="104"/>
    </location>
</feature>
<dbReference type="GO" id="GO:0032259">
    <property type="term" value="P:methylation"/>
    <property type="evidence" value="ECO:0007669"/>
    <property type="project" value="UniProtKB-KW"/>
</dbReference>